<dbReference type="PRINTS" id="PR00080">
    <property type="entry name" value="SDRFAMILY"/>
</dbReference>
<dbReference type="InterPro" id="IPR002347">
    <property type="entry name" value="SDR_fam"/>
</dbReference>
<dbReference type="PRINTS" id="PR00081">
    <property type="entry name" value="GDHRDH"/>
</dbReference>
<dbReference type="OrthoDB" id="5334159at2"/>
<dbReference type="PANTHER" id="PTHR44169:SF6">
    <property type="entry name" value="NADPH-DEPENDENT 1-ACYLDIHYDROXYACETONE PHOSPHATE REDUCTASE"/>
    <property type="match status" value="1"/>
</dbReference>
<reference evidence="4 5" key="1">
    <citation type="submission" date="2019-04" db="EMBL/GenBank/DDBJ databases">
        <title>Geobacter ruber sp. nov., ferric-reducing bacteria isolated from paddy soil.</title>
        <authorList>
            <person name="Xu Z."/>
            <person name="Masuda Y."/>
            <person name="Itoh H."/>
            <person name="Senoo K."/>
        </authorList>
    </citation>
    <scope>NUCLEOTIDE SEQUENCE [LARGE SCALE GENOMIC DNA]</scope>
    <source>
        <strain evidence="4 5">Red88</strain>
    </source>
</reference>
<dbReference type="InterPro" id="IPR036291">
    <property type="entry name" value="NAD(P)-bd_dom_sf"/>
</dbReference>
<comment type="caution">
    <text evidence="4">The sequence shown here is derived from an EMBL/GenBank/DDBJ whole genome shotgun (WGS) entry which is preliminary data.</text>
</comment>
<dbReference type="Proteomes" id="UP000324298">
    <property type="component" value="Unassembled WGS sequence"/>
</dbReference>
<evidence type="ECO:0000313" key="5">
    <source>
        <dbReference type="Proteomes" id="UP000324298"/>
    </source>
</evidence>
<dbReference type="AlphaFoldDB" id="A0A5A9X5V1"/>
<dbReference type="Gene3D" id="3.40.50.720">
    <property type="entry name" value="NAD(P)-binding Rossmann-like Domain"/>
    <property type="match status" value="1"/>
</dbReference>
<accession>A0A5A9X5V1</accession>
<evidence type="ECO:0000313" key="4">
    <source>
        <dbReference type="EMBL" id="KAA0888386.1"/>
    </source>
</evidence>
<evidence type="ECO:0000256" key="3">
    <source>
        <dbReference type="RuleBase" id="RU000363"/>
    </source>
</evidence>
<keyword evidence="5" id="KW-1185">Reference proteome</keyword>
<dbReference type="RefSeq" id="WP_149309577.1">
    <property type="nucleotide sequence ID" value="NZ_SRSD01000011.1"/>
</dbReference>
<dbReference type="PROSITE" id="PS00061">
    <property type="entry name" value="ADH_SHORT"/>
    <property type="match status" value="1"/>
</dbReference>
<protein>
    <submittedName>
        <fullName evidence="4">SDR family NAD(P)-dependent oxidoreductase</fullName>
    </submittedName>
</protein>
<dbReference type="InterPro" id="IPR020904">
    <property type="entry name" value="Sc_DH/Rdtase_CS"/>
</dbReference>
<dbReference type="NCBIfam" id="NF006118">
    <property type="entry name" value="PRK08264.1-4"/>
    <property type="match status" value="1"/>
</dbReference>
<sequence>MELRDQVVLVTGANGGIGSALVSAFLTAGVKKIYAATKKTGTLPGLFSDQRVTPVVIDIANPSSVNTAAQACPDVTILVNNAGINLGSSLLDAPISARMEFDVNVFGTLSMCTAFAPVLKANSGGCIVNVISILAMVSMPSNGTYCASKAALHSITQGMRGTLAGQGTRVVGIYPGPVATRLTEGLEIPKAAPTKVAEEVVAGLMDDCDEVYPDDMSKNVSQGLAANAKAVEQQFAAF</sequence>
<dbReference type="PANTHER" id="PTHR44169">
    <property type="entry name" value="NADPH-DEPENDENT 1-ACYLDIHYDROXYACETONE PHOSPHATE REDUCTASE"/>
    <property type="match status" value="1"/>
</dbReference>
<gene>
    <name evidence="4" type="ORF">ET418_16800</name>
</gene>
<dbReference type="GO" id="GO:0016491">
    <property type="term" value="F:oxidoreductase activity"/>
    <property type="evidence" value="ECO:0007669"/>
    <property type="project" value="UniProtKB-KW"/>
</dbReference>
<dbReference type="Pfam" id="PF00106">
    <property type="entry name" value="adh_short"/>
    <property type="match status" value="1"/>
</dbReference>
<evidence type="ECO:0000256" key="2">
    <source>
        <dbReference type="ARBA" id="ARBA00023002"/>
    </source>
</evidence>
<proteinExistence type="inferred from homology"/>
<evidence type="ECO:0000256" key="1">
    <source>
        <dbReference type="ARBA" id="ARBA00006484"/>
    </source>
</evidence>
<dbReference type="EMBL" id="SRSD01000011">
    <property type="protein sequence ID" value="KAA0888386.1"/>
    <property type="molecule type" value="Genomic_DNA"/>
</dbReference>
<organism evidence="4 5">
    <name type="scientific">Oryzomonas rubra</name>
    <dbReference type="NCBI Taxonomy" id="2509454"/>
    <lineage>
        <taxon>Bacteria</taxon>
        <taxon>Pseudomonadati</taxon>
        <taxon>Thermodesulfobacteriota</taxon>
        <taxon>Desulfuromonadia</taxon>
        <taxon>Geobacterales</taxon>
        <taxon>Geobacteraceae</taxon>
        <taxon>Oryzomonas</taxon>
    </lineage>
</organism>
<keyword evidence="2" id="KW-0560">Oxidoreductase</keyword>
<comment type="similarity">
    <text evidence="1 3">Belongs to the short-chain dehydrogenases/reductases (SDR) family.</text>
</comment>
<dbReference type="SUPFAM" id="SSF51735">
    <property type="entry name" value="NAD(P)-binding Rossmann-fold domains"/>
    <property type="match status" value="1"/>
</dbReference>
<name>A0A5A9X5V1_9BACT</name>